<keyword evidence="1" id="KW-0812">Transmembrane</keyword>
<feature type="transmembrane region" description="Helical" evidence="1">
    <location>
        <begin position="62"/>
        <end position="85"/>
    </location>
</feature>
<reference evidence="2" key="1">
    <citation type="submission" date="2023-06" db="EMBL/GenBank/DDBJ databases">
        <title>Genome-scale phylogeny and comparative genomics of the fungal order Sordariales.</title>
        <authorList>
            <consortium name="Lawrence Berkeley National Laboratory"/>
            <person name="Hensen N."/>
            <person name="Bonometti L."/>
            <person name="Westerberg I."/>
            <person name="Brannstrom I.O."/>
            <person name="Guillou S."/>
            <person name="Cros-Aarteil S."/>
            <person name="Calhoun S."/>
            <person name="Haridas S."/>
            <person name="Kuo A."/>
            <person name="Mondo S."/>
            <person name="Pangilinan J."/>
            <person name="Riley R."/>
            <person name="LaButti K."/>
            <person name="Andreopoulos B."/>
            <person name="Lipzen A."/>
            <person name="Chen C."/>
            <person name="Yanf M."/>
            <person name="Daum C."/>
            <person name="Ng V."/>
            <person name="Clum A."/>
            <person name="Steindorff A."/>
            <person name="Ohm R."/>
            <person name="Martin F."/>
            <person name="Silar P."/>
            <person name="Natvig D."/>
            <person name="Lalanne C."/>
            <person name="Gautier V."/>
            <person name="Ament-velasquez S.L."/>
            <person name="Kruys A."/>
            <person name="Hutchinson M.I."/>
            <person name="Powell A.J."/>
            <person name="Barry K."/>
            <person name="Miller A.N."/>
            <person name="Grigoriev I.V."/>
            <person name="Debuchy R."/>
            <person name="Gladieux P."/>
            <person name="Thoren M.H."/>
            <person name="Johannesson H."/>
        </authorList>
    </citation>
    <scope>NUCLEOTIDE SEQUENCE</scope>
    <source>
        <strain evidence="2">SMH3391-2</strain>
    </source>
</reference>
<gene>
    <name evidence="2" type="ORF">B0T17DRAFT_34908</name>
</gene>
<protein>
    <submittedName>
        <fullName evidence="2">Uncharacterized protein</fullName>
    </submittedName>
</protein>
<proteinExistence type="predicted"/>
<evidence type="ECO:0000313" key="3">
    <source>
        <dbReference type="Proteomes" id="UP001174934"/>
    </source>
</evidence>
<evidence type="ECO:0000256" key="1">
    <source>
        <dbReference type="SAM" id="Phobius"/>
    </source>
</evidence>
<accession>A0AA40CF79</accession>
<evidence type="ECO:0000313" key="2">
    <source>
        <dbReference type="EMBL" id="KAK0635228.1"/>
    </source>
</evidence>
<sequence>MQRIRQGTCGGYIIAPLSQTTRFPLSIPTFFFFLLFCFFRFLVRLAMNGSFFLVKSYQGGGGGFYCLVMIFLVRYCCVEVSRLVVCR</sequence>
<name>A0AA40CF79_9PEZI</name>
<keyword evidence="3" id="KW-1185">Reference proteome</keyword>
<comment type="caution">
    <text evidence="2">The sequence shown here is derived from an EMBL/GenBank/DDBJ whole genome shotgun (WGS) entry which is preliminary data.</text>
</comment>
<dbReference type="EMBL" id="JAULSR010000001">
    <property type="protein sequence ID" value="KAK0635228.1"/>
    <property type="molecule type" value="Genomic_DNA"/>
</dbReference>
<dbReference type="AlphaFoldDB" id="A0AA40CF79"/>
<organism evidence="2 3">
    <name type="scientific">Bombardia bombarda</name>
    <dbReference type="NCBI Taxonomy" id="252184"/>
    <lineage>
        <taxon>Eukaryota</taxon>
        <taxon>Fungi</taxon>
        <taxon>Dikarya</taxon>
        <taxon>Ascomycota</taxon>
        <taxon>Pezizomycotina</taxon>
        <taxon>Sordariomycetes</taxon>
        <taxon>Sordariomycetidae</taxon>
        <taxon>Sordariales</taxon>
        <taxon>Lasiosphaeriaceae</taxon>
        <taxon>Bombardia</taxon>
    </lineage>
</organism>
<feature type="transmembrane region" description="Helical" evidence="1">
    <location>
        <begin position="21"/>
        <end position="42"/>
    </location>
</feature>
<keyword evidence="1" id="KW-0472">Membrane</keyword>
<keyword evidence="1" id="KW-1133">Transmembrane helix</keyword>
<dbReference type="Proteomes" id="UP001174934">
    <property type="component" value="Unassembled WGS sequence"/>
</dbReference>